<dbReference type="InterPro" id="IPR036909">
    <property type="entry name" value="Cyt_c-like_dom_sf"/>
</dbReference>
<dbReference type="SUPFAM" id="SSF46626">
    <property type="entry name" value="Cytochrome c"/>
    <property type="match status" value="1"/>
</dbReference>
<evidence type="ECO:0008006" key="3">
    <source>
        <dbReference type="Google" id="ProtNLM"/>
    </source>
</evidence>
<evidence type="ECO:0000313" key="2">
    <source>
        <dbReference type="Proteomes" id="UP001431217"/>
    </source>
</evidence>
<keyword evidence="2" id="KW-1185">Reference proteome</keyword>
<sequence length="78" mass="8440">MNETQWLEYSAKLRTRPLMPDFALRAMTEADRRAIYRFIKSLGPGGGPAPAVLPPGHKPAPPYLELVLPGAQAPAQSG</sequence>
<dbReference type="EMBL" id="JAMBEP010000002">
    <property type="protein sequence ID" value="MCL1635211.1"/>
    <property type="molecule type" value="Genomic_DNA"/>
</dbReference>
<comment type="caution">
    <text evidence="1">The sequence shown here is derived from an EMBL/GenBank/DDBJ whole genome shotgun (WGS) entry which is preliminary data.</text>
</comment>
<evidence type="ECO:0000313" key="1">
    <source>
        <dbReference type="EMBL" id="MCL1635211.1"/>
    </source>
</evidence>
<reference evidence="1 2" key="1">
    <citation type="submission" date="2022-05" db="EMBL/GenBank/DDBJ databases">
        <title>Luteimonas sp. SX5, whole genome shotgun sequencing project.</title>
        <authorList>
            <person name="Zhao G."/>
            <person name="Shen L."/>
        </authorList>
    </citation>
    <scope>NUCLEOTIDE SEQUENCE [LARGE SCALE GENOMIC DNA]</scope>
    <source>
        <strain evidence="1 2">SX5</strain>
    </source>
</reference>
<accession>A0ABT0MK24</accession>
<dbReference type="Proteomes" id="UP001431217">
    <property type="component" value="Unassembled WGS sequence"/>
</dbReference>
<proteinExistence type="predicted"/>
<organism evidence="1 2">
    <name type="scientific">Luteimonas galliterrae</name>
    <dbReference type="NCBI Taxonomy" id="2940486"/>
    <lineage>
        <taxon>Bacteria</taxon>
        <taxon>Pseudomonadati</taxon>
        <taxon>Pseudomonadota</taxon>
        <taxon>Gammaproteobacteria</taxon>
        <taxon>Lysobacterales</taxon>
        <taxon>Lysobacteraceae</taxon>
        <taxon>Luteimonas</taxon>
    </lineage>
</organism>
<gene>
    <name evidence="1" type="ORF">M2650_11305</name>
</gene>
<dbReference type="RefSeq" id="WP_249474593.1">
    <property type="nucleotide sequence ID" value="NZ_JAMBEP010000002.1"/>
</dbReference>
<protein>
    <recommendedName>
        <fullName evidence="3">Cytochrome c domain-containing protein</fullName>
    </recommendedName>
</protein>
<name>A0ABT0MK24_9GAMM</name>